<keyword evidence="4" id="KW-1185">Reference proteome</keyword>
<comment type="caution">
    <text evidence="3">The sequence shown here is derived from an EMBL/GenBank/DDBJ whole genome shotgun (WGS) entry which is preliminary data.</text>
</comment>
<dbReference type="InterPro" id="IPR002818">
    <property type="entry name" value="DJ-1/PfpI"/>
</dbReference>
<proteinExistence type="predicted"/>
<dbReference type="InterPro" id="IPR029062">
    <property type="entry name" value="Class_I_gatase-like"/>
</dbReference>
<keyword evidence="1" id="KW-0732">Signal</keyword>
<organism evidence="3 4">
    <name type="scientific">Sphingomonas glacialis</name>
    <dbReference type="NCBI Taxonomy" id="658225"/>
    <lineage>
        <taxon>Bacteria</taxon>
        <taxon>Pseudomonadati</taxon>
        <taxon>Pseudomonadota</taxon>
        <taxon>Alphaproteobacteria</taxon>
        <taxon>Sphingomonadales</taxon>
        <taxon>Sphingomonadaceae</taxon>
        <taxon>Sphingomonas</taxon>
    </lineage>
</organism>
<dbReference type="Gene3D" id="3.40.50.880">
    <property type="match status" value="1"/>
</dbReference>
<dbReference type="EMBL" id="RCZC01000001">
    <property type="protein sequence ID" value="TPG56508.1"/>
    <property type="molecule type" value="Genomic_DNA"/>
</dbReference>
<sequence>MFHLKPVRNRLGLVAAACLVAGCSSVAAAQSSNPPRLPMSGAAQAPIEHILPYQARFGRQRPVIAIVGINAGTELTDYVIPYGILQQAAVGEVITVATGEGMMTMRPALHIQPQASVAEFDRRFPEGADYIVVPAVVRHDDPALLAWVKQQAAKGGTLVSICDGALVLASSGVLDGHRATAHWATAGYPHKTYPQVHWVDDRRYVADGRIVSSAGISAAVPTSLALVEAIAGRARAAATAAVIGAPDWSAAHDSHRFAPKFGRNLAAFAATEYFNGWFHHPQSIGVTLSPGADEIAIAFTADAYARTGRAKAYAFAPNPAPVTTLHGLTLLPDRTDPNALTRIVTPASDTSAFTLDRVLAEITRLYGRQTAYGVALGFEYPGYHG</sequence>
<dbReference type="PROSITE" id="PS51257">
    <property type="entry name" value="PROKAR_LIPOPROTEIN"/>
    <property type="match status" value="1"/>
</dbReference>
<dbReference type="Pfam" id="PF01965">
    <property type="entry name" value="DJ-1_PfpI"/>
    <property type="match status" value="1"/>
</dbReference>
<dbReference type="AlphaFoldDB" id="A0A502G3M7"/>
<dbReference type="Proteomes" id="UP000319931">
    <property type="component" value="Unassembled WGS sequence"/>
</dbReference>
<evidence type="ECO:0000313" key="3">
    <source>
        <dbReference type="EMBL" id="TPG56508.1"/>
    </source>
</evidence>
<accession>A0A502G3M7</accession>
<feature type="chain" id="PRO_5021201714" evidence="1">
    <location>
        <begin position="29"/>
        <end position="385"/>
    </location>
</feature>
<evidence type="ECO:0000313" key="4">
    <source>
        <dbReference type="Proteomes" id="UP000319931"/>
    </source>
</evidence>
<protein>
    <submittedName>
        <fullName evidence="3">Transcriptional regulator</fullName>
    </submittedName>
</protein>
<reference evidence="3 4" key="1">
    <citation type="journal article" date="2019" name="Environ. Microbiol.">
        <title>Species interactions and distinct microbial communities in high Arctic permafrost affected cryosols are associated with the CH4 and CO2 gas fluxes.</title>
        <authorList>
            <person name="Altshuler I."/>
            <person name="Hamel J."/>
            <person name="Turney S."/>
            <person name="Magnuson E."/>
            <person name="Levesque R."/>
            <person name="Greer C."/>
            <person name="Whyte L.G."/>
        </authorList>
    </citation>
    <scope>NUCLEOTIDE SEQUENCE [LARGE SCALE GENOMIC DNA]</scope>
    <source>
        <strain evidence="3 4">E6.1</strain>
    </source>
</reference>
<evidence type="ECO:0000259" key="2">
    <source>
        <dbReference type="Pfam" id="PF01965"/>
    </source>
</evidence>
<name>A0A502G3M7_9SPHN</name>
<feature type="signal peptide" evidence="1">
    <location>
        <begin position="1"/>
        <end position="28"/>
    </location>
</feature>
<evidence type="ECO:0000256" key="1">
    <source>
        <dbReference type="SAM" id="SignalP"/>
    </source>
</evidence>
<gene>
    <name evidence="3" type="ORF">EAH76_02935</name>
</gene>
<dbReference type="PANTHER" id="PTHR43130">
    <property type="entry name" value="ARAC-FAMILY TRANSCRIPTIONAL REGULATOR"/>
    <property type="match status" value="1"/>
</dbReference>
<dbReference type="SUPFAM" id="SSF52317">
    <property type="entry name" value="Class I glutamine amidotransferase-like"/>
    <property type="match status" value="1"/>
</dbReference>
<dbReference type="OrthoDB" id="9793422at2"/>
<dbReference type="PANTHER" id="PTHR43130:SF3">
    <property type="entry name" value="HTH-TYPE TRANSCRIPTIONAL REGULATOR RV1931C"/>
    <property type="match status" value="1"/>
</dbReference>
<dbReference type="InterPro" id="IPR052158">
    <property type="entry name" value="INH-QAR"/>
</dbReference>
<feature type="domain" description="DJ-1/PfpI" evidence="2">
    <location>
        <begin position="67"/>
        <end position="228"/>
    </location>
</feature>